<comment type="caution">
    <text evidence="11">The sequence shown here is derived from an EMBL/GenBank/DDBJ whole genome shotgun (WGS) entry which is preliminary data.</text>
</comment>
<dbReference type="Pfam" id="PF08543">
    <property type="entry name" value="Phos_pyr_kin"/>
    <property type="match status" value="1"/>
</dbReference>
<keyword evidence="8" id="KW-0511">Multifunctional enzyme</keyword>
<dbReference type="InterPro" id="IPR004399">
    <property type="entry name" value="HMP/HMP-P_kinase_dom"/>
</dbReference>
<keyword evidence="11" id="KW-0418">Kinase</keyword>
<evidence type="ECO:0000256" key="3">
    <source>
        <dbReference type="ARBA" id="ARBA00012135"/>
    </source>
</evidence>
<proteinExistence type="predicted"/>
<dbReference type="eggNOG" id="COG0351">
    <property type="taxonomic scope" value="Bacteria"/>
</dbReference>
<dbReference type="CDD" id="cd00564">
    <property type="entry name" value="TMP_TenI"/>
    <property type="match status" value="1"/>
</dbReference>
<evidence type="ECO:0000256" key="6">
    <source>
        <dbReference type="ARBA" id="ARBA00022842"/>
    </source>
</evidence>
<dbReference type="FunFam" id="3.20.20.70:FF:000064">
    <property type="entry name" value="Thiamine-phosphate synthase"/>
    <property type="match status" value="1"/>
</dbReference>
<dbReference type="CDD" id="cd01169">
    <property type="entry name" value="HMPP_kinase"/>
    <property type="match status" value="1"/>
</dbReference>
<dbReference type="GO" id="GO:0008902">
    <property type="term" value="F:hydroxymethylpyrimidine kinase activity"/>
    <property type="evidence" value="ECO:0007669"/>
    <property type="project" value="UniProtKB-EC"/>
</dbReference>
<dbReference type="Gene3D" id="3.40.1190.20">
    <property type="match status" value="1"/>
</dbReference>
<organism evidence="11 12">
    <name type="scientific">Paraglaciecola mesophila KMM 241</name>
    <dbReference type="NCBI Taxonomy" id="1128912"/>
    <lineage>
        <taxon>Bacteria</taxon>
        <taxon>Pseudomonadati</taxon>
        <taxon>Pseudomonadota</taxon>
        <taxon>Gammaproteobacteria</taxon>
        <taxon>Alteromonadales</taxon>
        <taxon>Alteromonadaceae</taxon>
        <taxon>Paraglaciecola</taxon>
    </lineage>
</organism>
<name>K6Z5Z6_9ALTE</name>
<dbReference type="SUPFAM" id="SSF51391">
    <property type="entry name" value="Thiamin phosphate synthase"/>
    <property type="match status" value="1"/>
</dbReference>
<dbReference type="InterPro" id="IPR013749">
    <property type="entry name" value="PM/HMP-P_kinase-1"/>
</dbReference>
<dbReference type="GO" id="GO:0009228">
    <property type="term" value="P:thiamine biosynthetic process"/>
    <property type="evidence" value="ECO:0007669"/>
    <property type="project" value="UniProtKB-KW"/>
</dbReference>
<dbReference type="GO" id="GO:0008972">
    <property type="term" value="F:phosphomethylpyrimidine kinase activity"/>
    <property type="evidence" value="ECO:0007669"/>
    <property type="project" value="InterPro"/>
</dbReference>
<dbReference type="PANTHER" id="PTHR20858:SF17">
    <property type="entry name" value="HYDROXYMETHYLPYRIMIDINE_PHOSPHOMETHYLPYRIMIDINE KINASE THI20-RELATED"/>
    <property type="match status" value="1"/>
</dbReference>
<dbReference type="EC" id="2.7.1.49" evidence="3"/>
<dbReference type="GO" id="GO:0005829">
    <property type="term" value="C:cytosol"/>
    <property type="evidence" value="ECO:0007669"/>
    <property type="project" value="TreeGrafter"/>
</dbReference>
<evidence type="ECO:0000256" key="2">
    <source>
        <dbReference type="ARBA" id="ARBA00004948"/>
    </source>
</evidence>
<comment type="pathway">
    <text evidence="2">Cofactor biosynthesis; thiamine diphosphate biosynthesis.</text>
</comment>
<evidence type="ECO:0000313" key="11">
    <source>
        <dbReference type="EMBL" id="GAC24423.1"/>
    </source>
</evidence>
<dbReference type="OrthoDB" id="9810880at2"/>
<dbReference type="RefSeq" id="WP_006992574.1">
    <property type="nucleotide sequence ID" value="NZ_BAEP01000044.1"/>
</dbReference>
<sequence length="566" mass="62257">MISHEAIVSDPKSLDSGIKPAVLTFSGSDSAGLAGMQMDLKVQHALQVHCLSVLTAVTAQNNQQVLAVNAVEKAMFDAQIQAVSVFRPNVIKTGFIASEAQAKQITAVRRGLGIPLICDPVGAATSGTELHDQQNIESHRNINRLLLTHCTLITPNIPEAQALVGFDIETDRDIIKAAKTLFEMGAQTVLIKGGHWQYADHISQDYFYSPEEQFWLQNERINTPHTRGTGCALASAIASAIALGYCLKDAIVIGKMAITQGLFNAKGLLASNVRYQDTHDKQISNYEDNYEDTHNKGSQVKQVSNYEDEDNYEDTHDKGGVEIRCFPASPRSLPRLYNEPLMETNALSFLVSQRQQKSFPSIGDEPLGLYPVVDRALWLETLLPLGVSTIQLRVKDLTGQPLEEEIKRAVEIAKHFKCRLFINDYWQLAIKHGAYGVHLGQEDLVAAAQDESNPINQLLEAGLRLGISTHCHYEVARAHALKPSYIAYGPVFATQSKDMPWIPQGLTELAYWQQLLDYPVVAIGGIDLDRAKSIHVLGVSGIAMISYITQAANPIKVTQSLLRALS</sequence>
<dbReference type="InterPro" id="IPR036206">
    <property type="entry name" value="ThiamineP_synth_sf"/>
</dbReference>
<dbReference type="PANTHER" id="PTHR20858">
    <property type="entry name" value="PHOSPHOMETHYLPYRIMIDINE KINASE"/>
    <property type="match status" value="1"/>
</dbReference>
<dbReference type="AlphaFoldDB" id="K6Z5Z6"/>
<dbReference type="InterPro" id="IPR022998">
    <property type="entry name" value="ThiamineP_synth_TenI"/>
</dbReference>
<keyword evidence="4" id="KW-0808">Transferase</keyword>
<keyword evidence="7" id="KW-0784">Thiamine biosynthesis</keyword>
<evidence type="ECO:0000256" key="4">
    <source>
        <dbReference type="ARBA" id="ARBA00022679"/>
    </source>
</evidence>
<dbReference type="NCBIfam" id="TIGR00097">
    <property type="entry name" value="HMP-P_kinase"/>
    <property type="match status" value="1"/>
</dbReference>
<gene>
    <name evidence="11" type="ORF">GMES_2127</name>
</gene>
<dbReference type="Proteomes" id="UP000006263">
    <property type="component" value="Unassembled WGS sequence"/>
</dbReference>
<evidence type="ECO:0000256" key="8">
    <source>
        <dbReference type="ARBA" id="ARBA00023268"/>
    </source>
</evidence>
<dbReference type="InterPro" id="IPR029056">
    <property type="entry name" value="Ribokinase-like"/>
</dbReference>
<dbReference type="UniPathway" id="UPA00060">
    <property type="reaction ID" value="UER00138"/>
</dbReference>
<keyword evidence="5" id="KW-0479">Metal-binding</keyword>
<protein>
    <recommendedName>
        <fullName evidence="3">hydroxymethylpyrimidine kinase</fullName>
        <ecNumber evidence="3">2.7.1.49</ecNumber>
    </recommendedName>
</protein>
<dbReference type="InterPro" id="IPR013785">
    <property type="entry name" value="Aldolase_TIM"/>
</dbReference>
<evidence type="ECO:0000259" key="9">
    <source>
        <dbReference type="Pfam" id="PF02581"/>
    </source>
</evidence>
<dbReference type="GO" id="GO:0046872">
    <property type="term" value="F:metal ion binding"/>
    <property type="evidence" value="ECO:0007669"/>
    <property type="project" value="UniProtKB-KW"/>
</dbReference>
<dbReference type="SUPFAM" id="SSF53613">
    <property type="entry name" value="Ribokinase-like"/>
    <property type="match status" value="1"/>
</dbReference>
<dbReference type="eggNOG" id="COG0352">
    <property type="taxonomic scope" value="Bacteria"/>
</dbReference>
<evidence type="ECO:0000259" key="10">
    <source>
        <dbReference type="Pfam" id="PF08543"/>
    </source>
</evidence>
<keyword evidence="6" id="KW-0460">Magnesium</keyword>
<feature type="domain" description="Pyridoxamine kinase/Phosphomethylpyrimidine kinase" evidence="10">
    <location>
        <begin position="29"/>
        <end position="263"/>
    </location>
</feature>
<comment type="cofactor">
    <cofactor evidence="1">
        <name>Mg(2+)</name>
        <dbReference type="ChEBI" id="CHEBI:18420"/>
    </cofactor>
</comment>
<evidence type="ECO:0000256" key="5">
    <source>
        <dbReference type="ARBA" id="ARBA00022723"/>
    </source>
</evidence>
<dbReference type="GO" id="GO:0009229">
    <property type="term" value="P:thiamine diphosphate biosynthetic process"/>
    <property type="evidence" value="ECO:0007669"/>
    <property type="project" value="UniProtKB-UniPathway"/>
</dbReference>
<evidence type="ECO:0000256" key="1">
    <source>
        <dbReference type="ARBA" id="ARBA00001946"/>
    </source>
</evidence>
<dbReference type="EMBL" id="BAEP01000044">
    <property type="protein sequence ID" value="GAC24423.1"/>
    <property type="molecule type" value="Genomic_DNA"/>
</dbReference>
<dbReference type="Gene3D" id="3.20.20.70">
    <property type="entry name" value="Aldolase class I"/>
    <property type="match status" value="1"/>
</dbReference>
<evidence type="ECO:0000256" key="7">
    <source>
        <dbReference type="ARBA" id="ARBA00022977"/>
    </source>
</evidence>
<reference evidence="11 12" key="1">
    <citation type="journal article" date="2017" name="Antonie Van Leeuwenhoek">
        <title>Rhizobium rhizosphaerae sp. nov., a novel species isolated from rice rhizosphere.</title>
        <authorList>
            <person name="Zhao J.J."/>
            <person name="Zhang J."/>
            <person name="Zhang R.J."/>
            <person name="Zhang C.W."/>
            <person name="Yin H.Q."/>
            <person name="Zhang X.X."/>
        </authorList>
    </citation>
    <scope>NUCLEOTIDE SEQUENCE [LARGE SCALE GENOMIC DNA]</scope>
    <source>
        <strain evidence="11 12">KMM 241</strain>
    </source>
</reference>
<feature type="domain" description="Thiamine phosphate synthase/TenI" evidence="9">
    <location>
        <begin position="376"/>
        <end position="548"/>
    </location>
</feature>
<dbReference type="Pfam" id="PF02581">
    <property type="entry name" value="TMP-TENI"/>
    <property type="match status" value="1"/>
</dbReference>
<accession>K6Z5Z6</accession>
<dbReference type="NCBIfam" id="NF002904">
    <property type="entry name" value="PRK03512.1"/>
    <property type="match status" value="1"/>
</dbReference>
<evidence type="ECO:0000313" key="12">
    <source>
        <dbReference type="Proteomes" id="UP000006263"/>
    </source>
</evidence>